<feature type="region of interest" description="Disordered" evidence="5">
    <location>
        <begin position="194"/>
        <end position="222"/>
    </location>
</feature>
<evidence type="ECO:0000256" key="1">
    <source>
        <dbReference type="ARBA" id="ARBA00022723"/>
    </source>
</evidence>
<name>A0A8S0QVK9_OLEEU</name>
<evidence type="ECO:0000256" key="4">
    <source>
        <dbReference type="PROSITE-ProRule" id="PRU00042"/>
    </source>
</evidence>
<evidence type="ECO:0000313" key="7">
    <source>
        <dbReference type="EMBL" id="CAA2970359.1"/>
    </source>
</evidence>
<evidence type="ECO:0000259" key="6">
    <source>
        <dbReference type="PROSITE" id="PS50157"/>
    </source>
</evidence>
<dbReference type="InterPro" id="IPR036236">
    <property type="entry name" value="Znf_C2H2_sf"/>
</dbReference>
<dbReference type="GO" id="GO:0008270">
    <property type="term" value="F:zinc ion binding"/>
    <property type="evidence" value="ECO:0007669"/>
    <property type="project" value="UniProtKB-KW"/>
</dbReference>
<keyword evidence="2 4" id="KW-0863">Zinc-finger</keyword>
<protein>
    <submittedName>
        <fullName evidence="7">VASP homolog</fullName>
    </submittedName>
</protein>
<keyword evidence="1" id="KW-0479">Metal-binding</keyword>
<dbReference type="AlphaFoldDB" id="A0A8S0QVK9"/>
<dbReference type="Proteomes" id="UP000594638">
    <property type="component" value="Unassembled WGS sequence"/>
</dbReference>
<sequence length="243" mass="25066">MKHSSSIGAGDGSSANHQHVEVRSPQRNSGGKRERNIRQGRGRSHPFAMQPPALPQMGRAGVSAFTSYRPLGPPPQGNSPAASSGAAGGASRSGLIEVARAVPVAVGGGAGGSSAAGGSQIGDFIVRKRDMGHAEGGEFPFQCSVCSRSFRSSKALFGHMRLHPDRGWRGAFPPPSFRAEEDFADVPTLIQNAAAGRGQQVEEDPADGVGNAPAAAEGGDGSATIKYKVTDLNFPPLPDTDEE</sequence>
<dbReference type="Pfam" id="PF13912">
    <property type="entry name" value="zf-C2H2_6"/>
    <property type="match status" value="1"/>
</dbReference>
<keyword evidence="3" id="KW-0862">Zinc</keyword>
<dbReference type="PROSITE" id="PS50157">
    <property type="entry name" value="ZINC_FINGER_C2H2_2"/>
    <property type="match status" value="1"/>
</dbReference>
<dbReference type="PANTHER" id="PTHR47591">
    <property type="entry name" value="ZINC FINGER PROTEIN ZAT2-RELATED"/>
    <property type="match status" value="1"/>
</dbReference>
<dbReference type="Gene3D" id="3.30.160.60">
    <property type="entry name" value="Classic Zinc Finger"/>
    <property type="match status" value="1"/>
</dbReference>
<proteinExistence type="predicted"/>
<evidence type="ECO:0000256" key="5">
    <source>
        <dbReference type="SAM" id="MobiDB-lite"/>
    </source>
</evidence>
<organism evidence="7 8">
    <name type="scientific">Olea europaea subsp. europaea</name>
    <dbReference type="NCBI Taxonomy" id="158383"/>
    <lineage>
        <taxon>Eukaryota</taxon>
        <taxon>Viridiplantae</taxon>
        <taxon>Streptophyta</taxon>
        <taxon>Embryophyta</taxon>
        <taxon>Tracheophyta</taxon>
        <taxon>Spermatophyta</taxon>
        <taxon>Magnoliopsida</taxon>
        <taxon>eudicotyledons</taxon>
        <taxon>Gunneridae</taxon>
        <taxon>Pentapetalae</taxon>
        <taxon>asterids</taxon>
        <taxon>lamiids</taxon>
        <taxon>Lamiales</taxon>
        <taxon>Oleaceae</taxon>
        <taxon>Oleeae</taxon>
        <taxon>Olea</taxon>
    </lineage>
</organism>
<gene>
    <name evidence="7" type="ORF">OLEA9_A011575</name>
</gene>
<dbReference type="InterPro" id="IPR013087">
    <property type="entry name" value="Znf_C2H2_type"/>
</dbReference>
<reference evidence="7 8" key="1">
    <citation type="submission" date="2019-12" db="EMBL/GenBank/DDBJ databases">
        <authorList>
            <person name="Alioto T."/>
            <person name="Alioto T."/>
            <person name="Gomez Garrido J."/>
        </authorList>
    </citation>
    <scope>NUCLEOTIDE SEQUENCE [LARGE SCALE GENOMIC DNA]</scope>
</reference>
<evidence type="ECO:0000256" key="3">
    <source>
        <dbReference type="ARBA" id="ARBA00022833"/>
    </source>
</evidence>
<dbReference type="PANTHER" id="PTHR47591:SF13">
    <property type="entry name" value="OS02G0293900 PROTEIN"/>
    <property type="match status" value="1"/>
</dbReference>
<feature type="domain" description="C2H2-type" evidence="6">
    <location>
        <begin position="141"/>
        <end position="163"/>
    </location>
</feature>
<keyword evidence="8" id="KW-1185">Reference proteome</keyword>
<dbReference type="Gramene" id="OE9A011575T1">
    <property type="protein sequence ID" value="OE9A011575C1"/>
    <property type="gene ID" value="OE9A011575"/>
</dbReference>
<dbReference type="EMBL" id="CACTIH010001971">
    <property type="protein sequence ID" value="CAA2970359.1"/>
    <property type="molecule type" value="Genomic_DNA"/>
</dbReference>
<evidence type="ECO:0000256" key="2">
    <source>
        <dbReference type="ARBA" id="ARBA00022771"/>
    </source>
</evidence>
<comment type="caution">
    <text evidence="7">The sequence shown here is derived from an EMBL/GenBank/DDBJ whole genome shotgun (WGS) entry which is preliminary data.</text>
</comment>
<accession>A0A8S0QVK9</accession>
<dbReference type="OrthoDB" id="6077919at2759"/>
<dbReference type="FunFam" id="3.30.160.60:FF:000446">
    <property type="entry name" value="Zinc finger protein"/>
    <property type="match status" value="1"/>
</dbReference>
<evidence type="ECO:0000313" key="8">
    <source>
        <dbReference type="Proteomes" id="UP000594638"/>
    </source>
</evidence>
<dbReference type="PROSITE" id="PS00028">
    <property type="entry name" value="ZINC_FINGER_C2H2_1"/>
    <property type="match status" value="1"/>
</dbReference>
<feature type="region of interest" description="Disordered" evidence="5">
    <location>
        <begin position="1"/>
        <end position="89"/>
    </location>
</feature>
<feature type="compositionally biased region" description="Low complexity" evidence="5">
    <location>
        <begin position="1"/>
        <end position="15"/>
    </location>
</feature>
<dbReference type="SUPFAM" id="SSF57667">
    <property type="entry name" value="beta-beta-alpha zinc fingers"/>
    <property type="match status" value="1"/>
</dbReference>
<feature type="compositionally biased region" description="Low complexity" evidence="5">
    <location>
        <begin position="78"/>
        <end position="89"/>
    </location>
</feature>
<dbReference type="SMART" id="SM00355">
    <property type="entry name" value="ZnF_C2H2"/>
    <property type="match status" value="1"/>
</dbReference>